<proteinExistence type="predicted"/>
<reference evidence="1" key="2">
    <citation type="journal article" date="2015" name="Fish Shellfish Immunol.">
        <title>Early steps in the European eel (Anguilla anguilla)-Vibrio vulnificus interaction in the gills: Role of the RtxA13 toxin.</title>
        <authorList>
            <person name="Callol A."/>
            <person name="Pajuelo D."/>
            <person name="Ebbesson L."/>
            <person name="Teles M."/>
            <person name="MacKenzie S."/>
            <person name="Amaro C."/>
        </authorList>
    </citation>
    <scope>NUCLEOTIDE SEQUENCE</scope>
</reference>
<organism evidence="1">
    <name type="scientific">Anguilla anguilla</name>
    <name type="common">European freshwater eel</name>
    <name type="synonym">Muraena anguilla</name>
    <dbReference type="NCBI Taxonomy" id="7936"/>
    <lineage>
        <taxon>Eukaryota</taxon>
        <taxon>Metazoa</taxon>
        <taxon>Chordata</taxon>
        <taxon>Craniata</taxon>
        <taxon>Vertebrata</taxon>
        <taxon>Euteleostomi</taxon>
        <taxon>Actinopterygii</taxon>
        <taxon>Neopterygii</taxon>
        <taxon>Teleostei</taxon>
        <taxon>Anguilliformes</taxon>
        <taxon>Anguillidae</taxon>
        <taxon>Anguilla</taxon>
    </lineage>
</organism>
<dbReference type="EMBL" id="GBXM01006300">
    <property type="protein sequence ID" value="JAI02278.1"/>
    <property type="molecule type" value="Transcribed_RNA"/>
</dbReference>
<accession>A0A0E9XHT2</accession>
<sequence>MNSAVSDTFLHVLEGPSLFSSLHDYEECSMFLCALEDLRATLFCVVLVWHISQPHSYVPLAYVHVALGKTGIFLVGQLLKIFRLVLSFQTQ</sequence>
<evidence type="ECO:0000313" key="1">
    <source>
        <dbReference type="EMBL" id="JAI02278.1"/>
    </source>
</evidence>
<reference evidence="1" key="1">
    <citation type="submission" date="2014-11" db="EMBL/GenBank/DDBJ databases">
        <authorList>
            <person name="Amaro Gonzalez C."/>
        </authorList>
    </citation>
    <scope>NUCLEOTIDE SEQUENCE</scope>
</reference>
<protein>
    <submittedName>
        <fullName evidence="1">Uncharacterized protein</fullName>
    </submittedName>
</protein>
<dbReference type="AlphaFoldDB" id="A0A0E9XHT2"/>
<name>A0A0E9XHT2_ANGAN</name>